<gene>
    <name evidence="1" type="ORF">QEZ41_08435</name>
</gene>
<reference evidence="1 2" key="1">
    <citation type="submission" date="2023-06" db="EMBL/GenBank/DDBJ databases">
        <title>Thiopseudomonas sp. CY1220 draft genome sequence.</title>
        <authorList>
            <person name="Zhao G."/>
            <person name="An M."/>
        </authorList>
    </citation>
    <scope>NUCLEOTIDE SEQUENCE [LARGE SCALE GENOMIC DNA]</scope>
    <source>
        <strain evidence="1 2">CY1220</strain>
    </source>
</reference>
<sequence>MSLKNYLPNRFNLIITWREFMLDNFIRKEIISQISPNTKKNDISIVFKTSNAGAKIKFDTEIITVIKDFLSKKITPQHKNTFRYALEGGIDSNNQLDSSILVIYMQENSDYDMESIYLCAKKLIRKCLNNLIEISNKHSGNVHKVKILSASKKVTASPDIFIADSEDEILLTQSLIYNVLSRSKNNCTIFFKIDEEYFDLNLVRSINPKMESKEKIQISCIVTSVDDHYGVIAVKGADIKGNKQYQFEPQHRQQLLEAQLAGDELIIDVTPMEKFSQGELVECGGRITNIKTVKYEKLI</sequence>
<evidence type="ECO:0000313" key="2">
    <source>
        <dbReference type="Proteomes" id="UP001241056"/>
    </source>
</evidence>
<dbReference type="Proteomes" id="UP001241056">
    <property type="component" value="Unassembled WGS sequence"/>
</dbReference>
<protein>
    <submittedName>
        <fullName evidence="1">Uncharacterized protein</fullName>
    </submittedName>
</protein>
<comment type="caution">
    <text evidence="1">The sequence shown here is derived from an EMBL/GenBank/DDBJ whole genome shotgun (WGS) entry which is preliminary data.</text>
</comment>
<dbReference type="EMBL" id="JAUCDY010000009">
    <property type="protein sequence ID" value="MDM7858303.1"/>
    <property type="molecule type" value="Genomic_DNA"/>
</dbReference>
<keyword evidence="2" id="KW-1185">Reference proteome</keyword>
<proteinExistence type="predicted"/>
<dbReference type="RefSeq" id="WP_289410988.1">
    <property type="nucleotide sequence ID" value="NZ_JAUCDY010000009.1"/>
</dbReference>
<organism evidence="1 2">
    <name type="scientific">Thiopseudomonas acetoxidans</name>
    <dbReference type="NCBI Taxonomy" id="3041622"/>
    <lineage>
        <taxon>Bacteria</taxon>
        <taxon>Pseudomonadati</taxon>
        <taxon>Pseudomonadota</taxon>
        <taxon>Gammaproteobacteria</taxon>
        <taxon>Pseudomonadales</taxon>
        <taxon>Pseudomonadaceae</taxon>
        <taxon>Thiopseudomonas</taxon>
    </lineage>
</organism>
<name>A0ABT7SQ31_9GAMM</name>
<evidence type="ECO:0000313" key="1">
    <source>
        <dbReference type="EMBL" id="MDM7858303.1"/>
    </source>
</evidence>
<accession>A0ABT7SQ31</accession>